<reference evidence="1" key="1">
    <citation type="submission" date="2021-05" db="EMBL/GenBank/DDBJ databases">
        <authorList>
            <person name="Pan Q."/>
            <person name="Jouanno E."/>
            <person name="Zahm M."/>
            <person name="Klopp C."/>
            <person name="Cabau C."/>
            <person name="Louis A."/>
            <person name="Berthelot C."/>
            <person name="Parey E."/>
            <person name="Roest Crollius H."/>
            <person name="Montfort J."/>
            <person name="Robinson-Rechavi M."/>
            <person name="Bouchez O."/>
            <person name="Lampietro C."/>
            <person name="Lopez Roques C."/>
            <person name="Donnadieu C."/>
            <person name="Postlethwait J."/>
            <person name="Bobe J."/>
            <person name="Dillon D."/>
            <person name="Chandos A."/>
            <person name="von Hippel F."/>
            <person name="Guiguen Y."/>
        </authorList>
    </citation>
    <scope>NUCLEOTIDE SEQUENCE</scope>
    <source>
        <strain evidence="1">YG-Jan2019</strain>
    </source>
</reference>
<dbReference type="EMBL" id="CM055749">
    <property type="protein sequence ID" value="KAJ7994900.1"/>
    <property type="molecule type" value="Genomic_DNA"/>
</dbReference>
<sequence>MVARSQQEAPEVCDGKHTGMDCDSSPTLMCLLQHRRQDTWMRKKIILVGGLGEDQGFILGFPGKQKQ</sequence>
<gene>
    <name evidence="1" type="ORF">DPEC_G00254280</name>
</gene>
<accession>A0ACC2FU87</accession>
<evidence type="ECO:0000313" key="2">
    <source>
        <dbReference type="Proteomes" id="UP001157502"/>
    </source>
</evidence>
<proteinExistence type="predicted"/>
<dbReference type="Proteomes" id="UP001157502">
    <property type="component" value="Chromosome 22"/>
</dbReference>
<protein>
    <submittedName>
        <fullName evidence="1">Uncharacterized protein</fullName>
    </submittedName>
</protein>
<organism evidence="1 2">
    <name type="scientific">Dallia pectoralis</name>
    <name type="common">Alaska blackfish</name>
    <dbReference type="NCBI Taxonomy" id="75939"/>
    <lineage>
        <taxon>Eukaryota</taxon>
        <taxon>Metazoa</taxon>
        <taxon>Chordata</taxon>
        <taxon>Craniata</taxon>
        <taxon>Vertebrata</taxon>
        <taxon>Euteleostomi</taxon>
        <taxon>Actinopterygii</taxon>
        <taxon>Neopterygii</taxon>
        <taxon>Teleostei</taxon>
        <taxon>Protacanthopterygii</taxon>
        <taxon>Esociformes</taxon>
        <taxon>Umbridae</taxon>
        <taxon>Dallia</taxon>
    </lineage>
</organism>
<name>A0ACC2FU87_DALPE</name>
<comment type="caution">
    <text evidence="1">The sequence shown here is derived from an EMBL/GenBank/DDBJ whole genome shotgun (WGS) entry which is preliminary data.</text>
</comment>
<evidence type="ECO:0000313" key="1">
    <source>
        <dbReference type="EMBL" id="KAJ7994900.1"/>
    </source>
</evidence>
<keyword evidence="2" id="KW-1185">Reference proteome</keyword>